<feature type="region of interest" description="Disordered" evidence="6">
    <location>
        <begin position="835"/>
        <end position="874"/>
    </location>
</feature>
<evidence type="ECO:0000256" key="4">
    <source>
        <dbReference type="ARBA" id="ARBA00044511"/>
    </source>
</evidence>
<keyword evidence="2" id="KW-0677">Repeat</keyword>
<dbReference type="Gene3D" id="1.25.40.10">
    <property type="entry name" value="Tetratricopeptide repeat domain"/>
    <property type="match status" value="3"/>
</dbReference>
<feature type="repeat" description="PPR" evidence="5">
    <location>
        <begin position="242"/>
        <end position="276"/>
    </location>
</feature>
<dbReference type="PANTHER" id="PTHR47447:SF17">
    <property type="entry name" value="OS12G0638900 PROTEIN"/>
    <property type="match status" value="1"/>
</dbReference>
<evidence type="ECO:0000313" key="8">
    <source>
        <dbReference type="EMBL" id="KAH8102494.1"/>
    </source>
</evidence>
<proteinExistence type="inferred from homology"/>
<gene>
    <name evidence="8" type="ORF">BXZ70DRAFT_928737</name>
</gene>
<feature type="repeat" description="PPR" evidence="5">
    <location>
        <begin position="705"/>
        <end position="739"/>
    </location>
</feature>
<comment type="subunit">
    <text evidence="4">Binds to mitochondrial small subunit 15S rRNA.</text>
</comment>
<dbReference type="InterPro" id="IPR011990">
    <property type="entry name" value="TPR-like_helical_dom_sf"/>
</dbReference>
<dbReference type="InterPro" id="IPR002885">
    <property type="entry name" value="PPR_rpt"/>
</dbReference>
<evidence type="ECO:0000256" key="1">
    <source>
        <dbReference type="ARBA" id="ARBA00006192"/>
    </source>
</evidence>
<comment type="caution">
    <text evidence="8">The sequence shown here is derived from an EMBL/GenBank/DDBJ whole genome shotgun (WGS) entry which is preliminary data.</text>
</comment>
<protein>
    <recommendedName>
        <fullName evidence="7">PROP1-like PPR domain-containing protein</fullName>
    </recommendedName>
</protein>
<dbReference type="EMBL" id="JAEVFJ010000009">
    <property type="protein sequence ID" value="KAH8102494.1"/>
    <property type="molecule type" value="Genomic_DNA"/>
</dbReference>
<dbReference type="Pfam" id="PF17177">
    <property type="entry name" value="PPR_long"/>
    <property type="match status" value="1"/>
</dbReference>
<feature type="compositionally biased region" description="Basic and acidic residues" evidence="6">
    <location>
        <begin position="835"/>
        <end position="854"/>
    </location>
</feature>
<dbReference type="Pfam" id="PF01535">
    <property type="entry name" value="PPR"/>
    <property type="match status" value="1"/>
</dbReference>
<name>A0A8K0USS3_9AGAR</name>
<evidence type="ECO:0000313" key="9">
    <source>
        <dbReference type="Proteomes" id="UP000813824"/>
    </source>
</evidence>
<dbReference type="OrthoDB" id="185373at2759"/>
<dbReference type="InterPro" id="IPR033443">
    <property type="entry name" value="PROP1-like_PPR_dom"/>
</dbReference>
<keyword evidence="9" id="KW-1185">Reference proteome</keyword>
<dbReference type="NCBIfam" id="TIGR00756">
    <property type="entry name" value="PPR"/>
    <property type="match status" value="2"/>
</dbReference>
<dbReference type="PROSITE" id="PS51375">
    <property type="entry name" value="PPR"/>
    <property type="match status" value="2"/>
</dbReference>
<dbReference type="PANTHER" id="PTHR47447">
    <property type="entry name" value="OS03G0856100 PROTEIN"/>
    <property type="match status" value="1"/>
</dbReference>
<comment type="function">
    <text evidence="3">Regulates mitochondrial small subunit maturation by controlling 15S rRNA 5'-end processing. Localizes to the 5' precursor of the 15S rRNA in a position that is subsequently occupied by mS47 in the mature yeast mtSSU. Uses structure and sequence-specific RNA recognition, binding to a single-stranded region of the precursor and specifically recognizing bases -6 to -1. The exchange of Ccm1 for mS47 is coupled to the irreversible removal of precursor rRNA that is accompanied by conformational changes of the mitoribosomal proteins uS5m and mS26. These conformational changes signal completion of 5'-end rRNA processing through protection of the mature 5'-end of the 15S rRNA and stabilization of mS47. The removal of the 5' precursor together with the dissociation of Ccm1 may be catalyzed by the 5'-3' exoribonuclease Pet127. Involved in the specific removal of group I introns in mitochondrial encoded transcripts.</text>
</comment>
<feature type="domain" description="PROP1-like PPR" evidence="7">
    <location>
        <begin position="650"/>
        <end position="771"/>
    </location>
</feature>
<organism evidence="8 9">
    <name type="scientific">Cristinia sonorae</name>
    <dbReference type="NCBI Taxonomy" id="1940300"/>
    <lineage>
        <taxon>Eukaryota</taxon>
        <taxon>Fungi</taxon>
        <taxon>Dikarya</taxon>
        <taxon>Basidiomycota</taxon>
        <taxon>Agaricomycotina</taxon>
        <taxon>Agaricomycetes</taxon>
        <taxon>Agaricomycetidae</taxon>
        <taxon>Agaricales</taxon>
        <taxon>Pleurotineae</taxon>
        <taxon>Stephanosporaceae</taxon>
        <taxon>Cristinia</taxon>
    </lineage>
</organism>
<reference evidence="8" key="1">
    <citation type="journal article" date="2021" name="New Phytol.">
        <title>Evolutionary innovations through gain and loss of genes in the ectomycorrhizal Boletales.</title>
        <authorList>
            <person name="Wu G."/>
            <person name="Miyauchi S."/>
            <person name="Morin E."/>
            <person name="Kuo A."/>
            <person name="Drula E."/>
            <person name="Varga T."/>
            <person name="Kohler A."/>
            <person name="Feng B."/>
            <person name="Cao Y."/>
            <person name="Lipzen A."/>
            <person name="Daum C."/>
            <person name="Hundley H."/>
            <person name="Pangilinan J."/>
            <person name="Johnson J."/>
            <person name="Barry K."/>
            <person name="LaButti K."/>
            <person name="Ng V."/>
            <person name="Ahrendt S."/>
            <person name="Min B."/>
            <person name="Choi I.G."/>
            <person name="Park H."/>
            <person name="Plett J.M."/>
            <person name="Magnuson J."/>
            <person name="Spatafora J.W."/>
            <person name="Nagy L.G."/>
            <person name="Henrissat B."/>
            <person name="Grigoriev I.V."/>
            <person name="Yang Z.L."/>
            <person name="Xu J."/>
            <person name="Martin F.M."/>
        </authorList>
    </citation>
    <scope>NUCLEOTIDE SEQUENCE</scope>
    <source>
        <strain evidence="8">KKN 215</strain>
    </source>
</reference>
<evidence type="ECO:0000256" key="3">
    <source>
        <dbReference type="ARBA" id="ARBA00044493"/>
    </source>
</evidence>
<evidence type="ECO:0000256" key="6">
    <source>
        <dbReference type="SAM" id="MobiDB-lite"/>
    </source>
</evidence>
<evidence type="ECO:0000256" key="2">
    <source>
        <dbReference type="ARBA" id="ARBA00022737"/>
    </source>
</evidence>
<accession>A0A8K0USS3</accession>
<evidence type="ECO:0000256" key="5">
    <source>
        <dbReference type="PROSITE-ProRule" id="PRU00708"/>
    </source>
</evidence>
<dbReference type="Proteomes" id="UP000813824">
    <property type="component" value="Unassembled WGS sequence"/>
</dbReference>
<sequence length="874" mass="97439">MLWGVRQAFRHIQRATCVHPGRVTPAQLFFLFTLARAQWASLAVAYRPIHHAPHPPLPAPLPAISEDADQARQPPRVQATLGAGKGVLKQAKEKLRHEMSSYVRALDKLYARLVRQELGGPEYQSTKYRSLLALLRSRTEATNLAVSMVHTSHPHRAQQALLLAHHLGCKCNHALYENVARELAMARKWDLVVAVVVLGLQHVGRPSVRLLNWHLRALMELGRFADLEGVAAGLNNANLTPNRLTFHLLISAHLRNRNLTKAKEYMEKMEGAGIPVDASTYGLVASVDPSLGSDPDVRNRALASLAHLDGRSGTAILNSLLRMSLDKADERSVVQYSSFLEDSTKGLERSYLDGVDSIRRDDEPLDRVAVQAPFVSPDIATFTMLVESLGRQHQQSHIPAVVARMKSLGVQPDETFLETLVRAYVLGGDTATAVNLVYDACPFSPLVHPYFLQLGLDVSGEGRFGIQPLQVTPNGRVLNALLQGLLDTYGVDSMGTILQIMDVLRISPDESFAETVLSFMASAAAMRPWQLILALKKLSKAIPVSTRVLHLVMKSIVRQESLGVRKGKWFAAKRRHLFRSRVVTDGSVTPTSKPSTVSELLDPTAGIILPHRPSYDALLRPVIDDLASRGVRSDKAAFALRIRHDATVKQDMVLAQQTFQQMLARGIHPNKYHFAALLEGYVQAHDMDSARTVVNNYINSGHRMDLVMYTILLVGYAYQGKPTLAARLFQKMVASGITPDGKAITALTNAYAVVGEVVTAKRVLVELWHYIGPIPEEVHGLKYREALTMFEAEVVSRLPLHKRRPSTKQRRPQHWKIPRKLWRYITPRLQRMRPDAGWDKRTESVDVGNHERDKKRARKGRKQGDVLDSTSQYT</sequence>
<comment type="similarity">
    <text evidence="1">Belongs to the CCM1 family.</text>
</comment>
<dbReference type="AlphaFoldDB" id="A0A8K0USS3"/>
<evidence type="ECO:0000259" key="7">
    <source>
        <dbReference type="Pfam" id="PF17177"/>
    </source>
</evidence>